<comment type="caution">
    <text evidence="5">The sequence shown here is derived from an EMBL/GenBank/DDBJ whole genome shotgun (WGS) entry which is preliminary data.</text>
</comment>
<evidence type="ECO:0000259" key="3">
    <source>
        <dbReference type="Pfam" id="PF00149"/>
    </source>
</evidence>
<keyword evidence="2" id="KW-0378">Hydrolase</keyword>
<dbReference type="PRINTS" id="PR01607">
    <property type="entry name" value="APYRASEFAMLY"/>
</dbReference>
<evidence type="ECO:0000256" key="1">
    <source>
        <dbReference type="ARBA" id="ARBA00022729"/>
    </source>
</evidence>
<feature type="domain" description="Calcineurin-like phosphoesterase" evidence="3">
    <location>
        <begin position="50"/>
        <end position="293"/>
    </location>
</feature>
<evidence type="ECO:0000313" key="6">
    <source>
        <dbReference type="Proteomes" id="UP000659697"/>
    </source>
</evidence>
<dbReference type="InterPro" id="IPR008334">
    <property type="entry name" value="5'-Nucleotdase_C"/>
</dbReference>
<accession>A0ABQ3L046</accession>
<dbReference type="InterPro" id="IPR036907">
    <property type="entry name" value="5'-Nucleotdase_C_sf"/>
</dbReference>
<dbReference type="Pfam" id="PF00149">
    <property type="entry name" value="Metallophos"/>
    <property type="match status" value="1"/>
</dbReference>
<evidence type="ECO:0000259" key="4">
    <source>
        <dbReference type="Pfam" id="PF02872"/>
    </source>
</evidence>
<dbReference type="PANTHER" id="PTHR11575:SF24">
    <property type="entry name" value="5'-NUCLEOTIDASE"/>
    <property type="match status" value="1"/>
</dbReference>
<evidence type="ECO:0000313" key="5">
    <source>
        <dbReference type="EMBL" id="GHG71208.1"/>
    </source>
</evidence>
<feature type="signal peptide" evidence="2">
    <location>
        <begin position="1"/>
        <end position="18"/>
    </location>
</feature>
<protein>
    <submittedName>
        <fullName evidence="5">Bifunctional metallophosphatase/5'-nucleotidase</fullName>
    </submittedName>
</protein>
<dbReference type="InterPro" id="IPR004843">
    <property type="entry name" value="Calcineurin-like_PHP"/>
</dbReference>
<dbReference type="RefSeq" id="WP_189433092.1">
    <property type="nucleotide sequence ID" value="NZ_BNAO01000005.1"/>
</dbReference>
<reference evidence="6" key="1">
    <citation type="journal article" date="2019" name="Int. J. Syst. Evol. Microbiol.">
        <title>The Global Catalogue of Microorganisms (GCM) 10K type strain sequencing project: providing services to taxonomists for standard genome sequencing and annotation.</title>
        <authorList>
            <consortium name="The Broad Institute Genomics Platform"/>
            <consortium name="The Broad Institute Genome Sequencing Center for Infectious Disease"/>
            <person name="Wu L."/>
            <person name="Ma J."/>
        </authorList>
    </citation>
    <scope>NUCLEOTIDE SEQUENCE [LARGE SCALE GENOMIC DNA]</scope>
    <source>
        <strain evidence="6">CGMCC 1.7003</strain>
    </source>
</reference>
<keyword evidence="1 2" id="KW-0732">Signal</keyword>
<dbReference type="InterPro" id="IPR029052">
    <property type="entry name" value="Metallo-depent_PP-like"/>
</dbReference>
<dbReference type="PROSITE" id="PS51257">
    <property type="entry name" value="PROKAR_LIPOPROTEIN"/>
    <property type="match status" value="1"/>
</dbReference>
<dbReference type="Gene3D" id="3.60.21.10">
    <property type="match status" value="1"/>
</dbReference>
<dbReference type="Gene3D" id="3.90.780.10">
    <property type="entry name" value="5'-Nucleotidase, C-terminal domain"/>
    <property type="match status" value="1"/>
</dbReference>
<keyword evidence="6" id="KW-1185">Reference proteome</keyword>
<dbReference type="SUPFAM" id="SSF55816">
    <property type="entry name" value="5'-nucleotidase (syn. UDP-sugar hydrolase), C-terminal domain"/>
    <property type="match status" value="1"/>
</dbReference>
<comment type="similarity">
    <text evidence="2">Belongs to the 5'-nucleotidase family.</text>
</comment>
<sequence length="684" mass="74246">MNLCRPLLALSLSTALFACSLPYTERAYTERAAVEPVAANKSQPAAGLQFKIIHINDTHSQFDPSPAKVVGRDGNPLYTFIGGHPRLLTEARRLRENATAAGLPSLFLHGGDAFKGSAYFELFEQKINIDILNRMQLDAMALGNHEFDIGLAKLADFASNINFPLLAANVDKSAEPQLAEVANLKPYQIFVLDNNRWLPEPQGQVQSAAQVKAAPVRLAIFGLALEDMRAMVPDTGALVFEAEVAAAQRTVDYLQQQGINHIVALTHLGNQRDLRVAAAVNGIDVIVGGHSHSLLGDFRHWYLGLQGPYAQQVINPNGNSFTCVVQAGQFAQAVGALTVSFDNQGQITDCRGENTLLASRELYRSALRQADSQVNGDALAQKLAYLQSLPNTRITEEDAALRQVINEIYLPALQQAYGAQISSTERTITHVRLPGTGGSDQHGSELAGHIADAMHSWLNSAQVQPLLAGPVDFSLIGAGNIRSSIEAGAIYEGHIRLEVLPFDAPLSVLTVTGADVLALLEETIAATLPEGAHAGKFPYSSHLRYTASERLDGSLQLSEVAVLREGNWQAIVPEQQYRLATTNYLANGNDGWHRLQQVQQHSTDRQDIILLNGQPKAFAVKRVLANTDTKGQQAFVVEYAQASLPCGNEGVDCKTAAQAMIDYLRATPALWQQLRPATVTLWRN</sequence>
<name>A0ABQ3L046_9ALTE</name>
<dbReference type="SUPFAM" id="SSF56300">
    <property type="entry name" value="Metallo-dependent phosphatases"/>
    <property type="match status" value="1"/>
</dbReference>
<feature type="chain" id="PRO_5045009311" evidence="2">
    <location>
        <begin position="19"/>
        <end position="684"/>
    </location>
</feature>
<feature type="domain" description="5'-Nucleotidase C-terminal" evidence="4">
    <location>
        <begin position="441"/>
        <end position="594"/>
    </location>
</feature>
<evidence type="ECO:0000256" key="2">
    <source>
        <dbReference type="RuleBase" id="RU362119"/>
    </source>
</evidence>
<gene>
    <name evidence="5" type="ORF">GCM10010919_22300</name>
</gene>
<dbReference type="Pfam" id="PF02872">
    <property type="entry name" value="5_nucleotid_C"/>
    <property type="match status" value="1"/>
</dbReference>
<proteinExistence type="inferred from homology"/>
<keyword evidence="2" id="KW-0547">Nucleotide-binding</keyword>
<organism evidence="5 6">
    <name type="scientific">Alishewanella longhuensis</name>
    <dbReference type="NCBI Taxonomy" id="1091037"/>
    <lineage>
        <taxon>Bacteria</taxon>
        <taxon>Pseudomonadati</taxon>
        <taxon>Pseudomonadota</taxon>
        <taxon>Gammaproteobacteria</taxon>
        <taxon>Alteromonadales</taxon>
        <taxon>Alteromonadaceae</taxon>
        <taxon>Alishewanella</taxon>
    </lineage>
</organism>
<dbReference type="EMBL" id="BNAO01000005">
    <property type="protein sequence ID" value="GHG71208.1"/>
    <property type="molecule type" value="Genomic_DNA"/>
</dbReference>
<dbReference type="Proteomes" id="UP000659697">
    <property type="component" value="Unassembled WGS sequence"/>
</dbReference>
<dbReference type="PANTHER" id="PTHR11575">
    <property type="entry name" value="5'-NUCLEOTIDASE-RELATED"/>
    <property type="match status" value="1"/>
</dbReference>
<dbReference type="InterPro" id="IPR006179">
    <property type="entry name" value="5_nucleotidase/apyrase"/>
</dbReference>